<reference evidence="2 3" key="1">
    <citation type="submission" date="2020-08" db="EMBL/GenBank/DDBJ databases">
        <title>Sequencing the genomes of 1000 actinobacteria strains.</title>
        <authorList>
            <person name="Klenk H.-P."/>
        </authorList>
    </citation>
    <scope>NUCLEOTIDE SEQUENCE [LARGE SCALE GENOMIC DNA]</scope>
    <source>
        <strain evidence="2 3">DSM 40084</strain>
    </source>
</reference>
<evidence type="ECO:0000313" key="2">
    <source>
        <dbReference type="EMBL" id="MBB5792148.1"/>
    </source>
</evidence>
<evidence type="ECO:0000313" key="3">
    <source>
        <dbReference type="Proteomes" id="UP000590647"/>
    </source>
</evidence>
<comment type="caution">
    <text evidence="2">The sequence shown here is derived from an EMBL/GenBank/DDBJ whole genome shotgun (WGS) entry which is preliminary data.</text>
</comment>
<sequence length="134" mass="14589">MFVRREVRGLRGSCPPLSSVVRLLRPGSLMRTRHHPGRGPTKSSRGRRGDHRHPCPRSRARPGTHPHPDPRAPGLDGRPRPSHPRSRSLTIPGTHDSGARYGPRNWTTASASWTSGAGWPTGPSPSTTAPPTRT</sequence>
<organism evidence="2 3">
    <name type="scientific">Streptomyces caelestis</name>
    <dbReference type="NCBI Taxonomy" id="36816"/>
    <lineage>
        <taxon>Bacteria</taxon>
        <taxon>Bacillati</taxon>
        <taxon>Actinomycetota</taxon>
        <taxon>Actinomycetes</taxon>
        <taxon>Kitasatosporales</taxon>
        <taxon>Streptomycetaceae</taxon>
        <taxon>Streptomyces</taxon>
    </lineage>
</organism>
<accession>A0A7W9LQ62</accession>
<feature type="compositionally biased region" description="Low complexity" evidence="1">
    <location>
        <begin position="114"/>
        <end position="134"/>
    </location>
</feature>
<keyword evidence="3" id="KW-1185">Reference proteome</keyword>
<proteinExistence type="predicted"/>
<feature type="compositionally biased region" description="Basic residues" evidence="1">
    <location>
        <begin position="44"/>
        <end position="64"/>
    </location>
</feature>
<name>A0A7W9LQ62_9ACTN</name>
<protein>
    <submittedName>
        <fullName evidence="2">Uncharacterized protein</fullName>
    </submittedName>
</protein>
<dbReference type="EMBL" id="JACHNE010000001">
    <property type="protein sequence ID" value="MBB5792148.1"/>
    <property type="molecule type" value="Genomic_DNA"/>
</dbReference>
<dbReference type="AlphaFoldDB" id="A0A7W9LQ62"/>
<evidence type="ECO:0000256" key="1">
    <source>
        <dbReference type="SAM" id="MobiDB-lite"/>
    </source>
</evidence>
<dbReference type="Proteomes" id="UP000590647">
    <property type="component" value="Unassembled WGS sequence"/>
</dbReference>
<feature type="region of interest" description="Disordered" evidence="1">
    <location>
        <begin position="25"/>
        <end position="134"/>
    </location>
</feature>
<gene>
    <name evidence="2" type="ORF">HDA41_000112</name>
</gene>